<evidence type="ECO:0000256" key="10">
    <source>
        <dbReference type="PIRSR" id="PIRSR000190-1"/>
    </source>
</evidence>
<dbReference type="FunFam" id="2.30.110.10:FF:000005">
    <property type="entry name" value="NAD(P)H-hydrate epimerase"/>
    <property type="match status" value="1"/>
</dbReference>
<evidence type="ECO:0000259" key="13">
    <source>
        <dbReference type="Pfam" id="PF10590"/>
    </source>
</evidence>
<feature type="binding site" evidence="9 10">
    <location>
        <begin position="197"/>
        <end position="199"/>
    </location>
    <ligand>
        <name>substrate</name>
    </ligand>
</feature>
<sequence length="219" mass="25450">MSKDSVQLNLQELRRSYLKGGLNEDEMDSNPFKQFASWFEQAQQADLIEPNAMIVATVDTDGQPSTRTVLLKYFDEQGFVFFTNYTSQKAQDIAQNPKVALQFLWLDLERQIKILGTAEKISTTESMRYFLSRPKGSQIGAWVSRQSEIVSSKDLLKMQYEKLKQKFSQGEVPFPDFWGGYRIRPTKIEFWQGGENRLHDRIVYTQQTQDDWVISRLAP</sequence>
<comment type="cofactor">
    <cofactor evidence="9 11">
        <name>FMN</name>
        <dbReference type="ChEBI" id="CHEBI:58210"/>
    </cofactor>
    <text evidence="9 11">Binds 1 FMN per subunit.</text>
</comment>
<evidence type="ECO:0000256" key="8">
    <source>
        <dbReference type="ARBA" id="ARBA00023096"/>
    </source>
</evidence>
<comment type="catalytic activity">
    <reaction evidence="9">
        <text>pyridoxine 5'-phosphate + O2 = pyridoxal 5'-phosphate + H2O2</text>
        <dbReference type="Rhea" id="RHEA:15149"/>
        <dbReference type="ChEBI" id="CHEBI:15379"/>
        <dbReference type="ChEBI" id="CHEBI:16240"/>
        <dbReference type="ChEBI" id="CHEBI:58589"/>
        <dbReference type="ChEBI" id="CHEBI:597326"/>
        <dbReference type="EC" id="1.4.3.5"/>
    </reaction>
</comment>
<dbReference type="GO" id="GO:0010181">
    <property type="term" value="F:FMN binding"/>
    <property type="evidence" value="ECO:0007669"/>
    <property type="project" value="UniProtKB-UniRule"/>
</dbReference>
<dbReference type="Pfam" id="PF01243">
    <property type="entry name" value="PNPOx_N"/>
    <property type="match status" value="1"/>
</dbReference>
<gene>
    <name evidence="14" type="primary">pdxH_1</name>
    <name evidence="9" type="synonym">pdxH</name>
    <name evidence="14" type="ORF">THMIRHAT_09120</name>
</gene>
<comment type="catalytic activity">
    <reaction evidence="9">
        <text>pyridoxamine 5'-phosphate + O2 + H2O = pyridoxal 5'-phosphate + H2O2 + NH4(+)</text>
        <dbReference type="Rhea" id="RHEA:15817"/>
        <dbReference type="ChEBI" id="CHEBI:15377"/>
        <dbReference type="ChEBI" id="CHEBI:15379"/>
        <dbReference type="ChEBI" id="CHEBI:16240"/>
        <dbReference type="ChEBI" id="CHEBI:28938"/>
        <dbReference type="ChEBI" id="CHEBI:58451"/>
        <dbReference type="ChEBI" id="CHEBI:597326"/>
        <dbReference type="EC" id="1.4.3.5"/>
    </reaction>
</comment>
<comment type="similarity">
    <text evidence="3 9">Belongs to the pyridoxamine 5'-phosphate oxidase family.</text>
</comment>
<feature type="binding site" evidence="9 11">
    <location>
        <position position="111"/>
    </location>
    <ligand>
        <name>FMN</name>
        <dbReference type="ChEBI" id="CHEBI:58210"/>
    </ligand>
</feature>
<feature type="binding site" evidence="9 11">
    <location>
        <position position="89"/>
    </location>
    <ligand>
        <name>FMN</name>
        <dbReference type="ChEBI" id="CHEBI:58210"/>
    </ligand>
</feature>
<dbReference type="EC" id="1.4.3.5" evidence="9"/>
<dbReference type="SUPFAM" id="SSF50475">
    <property type="entry name" value="FMN-binding split barrel"/>
    <property type="match status" value="1"/>
</dbReference>
<feature type="domain" description="Pyridoxamine 5'-phosphate oxidase N-terminal" evidence="12">
    <location>
        <begin position="40"/>
        <end position="165"/>
    </location>
</feature>
<evidence type="ECO:0000256" key="9">
    <source>
        <dbReference type="HAMAP-Rule" id="MF_01629"/>
    </source>
</evidence>
<dbReference type="KEGG" id="tzo:THMIRHAT_09120"/>
<keyword evidence="7 9" id="KW-0560">Oxidoreductase</keyword>
<comment type="pathway">
    <text evidence="1 9">Cofactor metabolism; pyridoxal 5'-phosphate salvage; pyridoxal 5'-phosphate from pyridoxamine 5'-phosphate: step 1/1.</text>
</comment>
<name>A0A6F8PM51_9GAMM</name>
<comment type="caution">
    <text evidence="9">Lacks conserved residue(s) required for the propagation of feature annotation.</text>
</comment>
<dbReference type="InterPro" id="IPR000659">
    <property type="entry name" value="Pyridox_Oxase"/>
</dbReference>
<evidence type="ECO:0000256" key="2">
    <source>
        <dbReference type="ARBA" id="ARBA00005037"/>
    </source>
</evidence>
<evidence type="ECO:0000256" key="11">
    <source>
        <dbReference type="PIRSR" id="PIRSR000190-2"/>
    </source>
</evidence>
<dbReference type="InterPro" id="IPR019740">
    <property type="entry name" value="Pyridox_Oxase_CS"/>
</dbReference>
<dbReference type="NCBIfam" id="NF004231">
    <property type="entry name" value="PRK05679.1"/>
    <property type="match status" value="1"/>
</dbReference>
<evidence type="ECO:0000256" key="5">
    <source>
        <dbReference type="ARBA" id="ARBA00022630"/>
    </source>
</evidence>
<dbReference type="PANTHER" id="PTHR10851:SF0">
    <property type="entry name" value="PYRIDOXINE-5'-PHOSPHATE OXIDASE"/>
    <property type="match status" value="1"/>
</dbReference>
<dbReference type="NCBIfam" id="TIGR00558">
    <property type="entry name" value="pdxH"/>
    <property type="match status" value="1"/>
</dbReference>
<accession>A0A6F8PM51</accession>
<reference evidence="15" key="1">
    <citation type="submission" date="2019-11" db="EMBL/GenBank/DDBJ databases">
        <title>Isolation and characterization of two novel species in the genus Thiomicrorhabdus.</title>
        <authorList>
            <person name="Mochizuki J."/>
            <person name="Kojima H."/>
            <person name="Fukui M."/>
        </authorList>
    </citation>
    <scope>NUCLEOTIDE SEQUENCE [LARGE SCALE GENOMIC DNA]</scope>
    <source>
        <strain evidence="15">AkT22</strain>
    </source>
</reference>
<keyword evidence="15" id="KW-1185">Reference proteome</keyword>
<dbReference type="PIRSF" id="PIRSF000190">
    <property type="entry name" value="Pyd_amn-ph_oxd"/>
    <property type="match status" value="1"/>
</dbReference>
<dbReference type="UniPathway" id="UPA01068">
    <property type="reaction ID" value="UER00304"/>
</dbReference>
<evidence type="ECO:0000313" key="14">
    <source>
        <dbReference type="EMBL" id="BBP43166.1"/>
    </source>
</evidence>
<evidence type="ECO:0000256" key="7">
    <source>
        <dbReference type="ARBA" id="ARBA00023002"/>
    </source>
</evidence>
<evidence type="ECO:0000256" key="3">
    <source>
        <dbReference type="ARBA" id="ARBA00007301"/>
    </source>
</evidence>
<comment type="subunit">
    <text evidence="4 9">Homodimer.</text>
</comment>
<feature type="binding site" evidence="9 10">
    <location>
        <position position="133"/>
    </location>
    <ligand>
        <name>substrate</name>
    </ligand>
</feature>
<feature type="binding site" evidence="9 11">
    <location>
        <begin position="146"/>
        <end position="147"/>
    </location>
    <ligand>
        <name>FMN</name>
        <dbReference type="ChEBI" id="CHEBI:58210"/>
    </ligand>
</feature>
<feature type="binding site" evidence="9 10">
    <location>
        <position position="129"/>
    </location>
    <ligand>
        <name>substrate</name>
    </ligand>
</feature>
<dbReference type="HAMAP" id="MF_01629">
    <property type="entry name" value="PdxH"/>
    <property type="match status" value="1"/>
</dbReference>
<feature type="binding site" evidence="9 11">
    <location>
        <begin position="67"/>
        <end position="72"/>
    </location>
    <ligand>
        <name>FMN</name>
        <dbReference type="ChEBI" id="CHEBI:58210"/>
    </ligand>
</feature>
<comment type="function">
    <text evidence="9">Catalyzes the oxidation of either pyridoxine 5'-phosphate (PNP) or pyridoxamine 5'-phosphate (PMP) into pyridoxal 5'-phosphate (PLP).</text>
</comment>
<evidence type="ECO:0000256" key="4">
    <source>
        <dbReference type="ARBA" id="ARBA00011738"/>
    </source>
</evidence>
<dbReference type="Gene3D" id="2.30.110.10">
    <property type="entry name" value="Electron Transport, Fmn-binding Protein, Chain A"/>
    <property type="match status" value="1"/>
</dbReference>
<feature type="binding site" evidence="10">
    <location>
        <begin position="14"/>
        <end position="17"/>
    </location>
    <ligand>
        <name>substrate</name>
    </ligand>
</feature>
<dbReference type="PANTHER" id="PTHR10851">
    <property type="entry name" value="PYRIDOXINE-5-PHOSPHATE OXIDASE"/>
    <property type="match status" value="1"/>
</dbReference>
<dbReference type="RefSeq" id="WP_173290993.1">
    <property type="nucleotide sequence ID" value="NZ_AP021888.1"/>
</dbReference>
<feature type="binding site" evidence="9 11">
    <location>
        <begin position="82"/>
        <end position="83"/>
    </location>
    <ligand>
        <name>FMN</name>
        <dbReference type="ChEBI" id="CHEBI:58210"/>
    </ligand>
</feature>
<dbReference type="EMBL" id="AP021888">
    <property type="protein sequence ID" value="BBP43166.1"/>
    <property type="molecule type" value="Genomic_DNA"/>
</dbReference>
<dbReference type="PROSITE" id="PS01064">
    <property type="entry name" value="PYRIDOX_OXIDASE"/>
    <property type="match status" value="1"/>
</dbReference>
<dbReference type="AlphaFoldDB" id="A0A6F8PM51"/>
<dbReference type="GO" id="GO:0008615">
    <property type="term" value="P:pyridoxine biosynthetic process"/>
    <property type="evidence" value="ECO:0007669"/>
    <property type="project" value="UniProtKB-UniRule"/>
</dbReference>
<protein>
    <recommendedName>
        <fullName evidence="9">Pyridoxine/pyridoxamine 5'-phosphate oxidase</fullName>
        <ecNumber evidence="9">1.4.3.5</ecNumber>
    </recommendedName>
    <alternativeName>
        <fullName evidence="9">PNP/PMP oxidase</fullName>
        <shortName evidence="9">PNPOx</shortName>
    </alternativeName>
    <alternativeName>
        <fullName evidence="9">Pyridoxal 5'-phosphate synthase</fullName>
    </alternativeName>
</protein>
<evidence type="ECO:0000256" key="1">
    <source>
        <dbReference type="ARBA" id="ARBA00004738"/>
    </source>
</evidence>
<feature type="binding site" evidence="9 11">
    <location>
        <position position="201"/>
    </location>
    <ligand>
        <name>FMN</name>
        <dbReference type="ChEBI" id="CHEBI:58210"/>
    </ligand>
</feature>
<dbReference type="Pfam" id="PF10590">
    <property type="entry name" value="PNP_phzG_C"/>
    <property type="match status" value="1"/>
</dbReference>
<keyword evidence="6 9" id="KW-0288">FMN</keyword>
<dbReference type="InterPro" id="IPR011576">
    <property type="entry name" value="Pyridox_Oxase_N"/>
</dbReference>
<comment type="pathway">
    <text evidence="2 9">Cofactor metabolism; pyridoxal 5'-phosphate salvage; pyridoxal 5'-phosphate from pyridoxine 5'-phosphate: step 1/1.</text>
</comment>
<organism evidence="14 15">
    <name type="scientific">Thiosulfativibrio zosterae</name>
    <dbReference type="NCBI Taxonomy" id="2675053"/>
    <lineage>
        <taxon>Bacteria</taxon>
        <taxon>Pseudomonadati</taxon>
        <taxon>Pseudomonadota</taxon>
        <taxon>Gammaproteobacteria</taxon>
        <taxon>Thiotrichales</taxon>
        <taxon>Piscirickettsiaceae</taxon>
        <taxon>Thiosulfativibrio</taxon>
    </lineage>
</organism>
<dbReference type="Proteomes" id="UP000501466">
    <property type="component" value="Chromosome"/>
</dbReference>
<feature type="domain" description="Pyridoxine 5'-phosphate oxidase dimerisation C-terminal" evidence="13">
    <location>
        <begin position="178"/>
        <end position="219"/>
    </location>
</feature>
<proteinExistence type="inferred from homology"/>
<keyword evidence="8 9" id="KW-0664">Pyridoxine biosynthesis</keyword>
<evidence type="ECO:0000259" key="12">
    <source>
        <dbReference type="Pfam" id="PF01243"/>
    </source>
</evidence>
<feature type="binding site" evidence="9 11">
    <location>
        <position position="191"/>
    </location>
    <ligand>
        <name>FMN</name>
        <dbReference type="ChEBI" id="CHEBI:58210"/>
    </ligand>
</feature>
<dbReference type="InterPro" id="IPR012349">
    <property type="entry name" value="Split_barrel_FMN-bd"/>
</dbReference>
<dbReference type="InterPro" id="IPR019576">
    <property type="entry name" value="Pyridoxamine_oxidase_dimer_C"/>
</dbReference>
<keyword evidence="5 9" id="KW-0285">Flavoprotein</keyword>
<dbReference type="GO" id="GO:0004733">
    <property type="term" value="F:pyridoxamine phosphate oxidase activity"/>
    <property type="evidence" value="ECO:0007669"/>
    <property type="project" value="UniProtKB-UniRule"/>
</dbReference>
<feature type="binding site" evidence="9 10">
    <location>
        <position position="72"/>
    </location>
    <ligand>
        <name>substrate</name>
    </ligand>
</feature>
<evidence type="ECO:0000256" key="6">
    <source>
        <dbReference type="ARBA" id="ARBA00022643"/>
    </source>
</evidence>
<feature type="binding site" evidence="9 10">
    <location>
        <position position="137"/>
    </location>
    <ligand>
        <name>substrate</name>
    </ligand>
</feature>
<evidence type="ECO:0000313" key="15">
    <source>
        <dbReference type="Proteomes" id="UP000501466"/>
    </source>
</evidence>